<feature type="transmembrane region" description="Helical" evidence="2">
    <location>
        <begin position="179"/>
        <end position="202"/>
    </location>
</feature>
<dbReference type="EMBL" id="OA884872">
    <property type="protein sequence ID" value="CAD7281384.1"/>
    <property type="molecule type" value="Genomic_DNA"/>
</dbReference>
<organism evidence="3">
    <name type="scientific">Notodromas monacha</name>
    <dbReference type="NCBI Taxonomy" id="399045"/>
    <lineage>
        <taxon>Eukaryota</taxon>
        <taxon>Metazoa</taxon>
        <taxon>Ecdysozoa</taxon>
        <taxon>Arthropoda</taxon>
        <taxon>Crustacea</taxon>
        <taxon>Oligostraca</taxon>
        <taxon>Ostracoda</taxon>
        <taxon>Podocopa</taxon>
        <taxon>Podocopida</taxon>
        <taxon>Cypridocopina</taxon>
        <taxon>Cypridoidea</taxon>
        <taxon>Cyprididae</taxon>
        <taxon>Notodromas</taxon>
    </lineage>
</organism>
<dbReference type="AlphaFoldDB" id="A0A7R9BVQ2"/>
<evidence type="ECO:0000256" key="1">
    <source>
        <dbReference type="SAM" id="MobiDB-lite"/>
    </source>
</evidence>
<keyword evidence="2" id="KW-0472">Membrane</keyword>
<keyword evidence="4" id="KW-1185">Reference proteome</keyword>
<feature type="region of interest" description="Disordered" evidence="1">
    <location>
        <begin position="1"/>
        <end position="70"/>
    </location>
</feature>
<dbReference type="EMBL" id="CAJPEX010002835">
    <property type="protein sequence ID" value="CAG0921536.1"/>
    <property type="molecule type" value="Genomic_DNA"/>
</dbReference>
<reference evidence="3" key="1">
    <citation type="submission" date="2020-11" db="EMBL/GenBank/DDBJ databases">
        <authorList>
            <person name="Tran Van P."/>
        </authorList>
    </citation>
    <scope>NUCLEOTIDE SEQUENCE</scope>
</reference>
<feature type="compositionally biased region" description="Low complexity" evidence="1">
    <location>
        <begin position="19"/>
        <end position="32"/>
    </location>
</feature>
<feature type="compositionally biased region" description="Pro residues" evidence="1">
    <location>
        <begin position="47"/>
        <end position="62"/>
    </location>
</feature>
<accession>A0A7R9BVQ2</accession>
<evidence type="ECO:0000313" key="3">
    <source>
        <dbReference type="EMBL" id="CAD7281384.1"/>
    </source>
</evidence>
<dbReference type="Proteomes" id="UP000678499">
    <property type="component" value="Unassembled WGS sequence"/>
</dbReference>
<keyword evidence="2" id="KW-1133">Transmembrane helix</keyword>
<feature type="transmembrane region" description="Helical" evidence="2">
    <location>
        <begin position="126"/>
        <end position="146"/>
    </location>
</feature>
<name>A0A7R9BVQ2_9CRUS</name>
<feature type="compositionally biased region" description="Pro residues" evidence="1">
    <location>
        <begin position="1"/>
        <end position="18"/>
    </location>
</feature>
<sequence length="224" mass="24592">MGSNYPPPNNNYPPPNNYPPNSNYNSNNRYGQQPPPYPQQGNTPYPAGQPPPSYQPYPPVAPGPDGTTAVREGYTNRPIVIYPAAQDVRQEGPVYQQGDMRDQGFEEDQRDPFAPSFMDKKIRQRFVAKTVAVSCLGATICALYSIKSVLIAAASTCLVVFVICIVSLLKLVDITKCAGILMILGFILLLYLLVMILTSMFVSPEVLRVMELVYAALATVLISL</sequence>
<proteinExistence type="predicted"/>
<feature type="transmembrane region" description="Helical" evidence="2">
    <location>
        <begin position="152"/>
        <end position="172"/>
    </location>
</feature>
<keyword evidence="2" id="KW-0812">Transmembrane</keyword>
<evidence type="ECO:0000313" key="4">
    <source>
        <dbReference type="Proteomes" id="UP000678499"/>
    </source>
</evidence>
<protein>
    <submittedName>
        <fullName evidence="3">Uncharacterized protein</fullName>
    </submittedName>
</protein>
<feature type="non-terminal residue" evidence="3">
    <location>
        <position position="224"/>
    </location>
</feature>
<evidence type="ECO:0000256" key="2">
    <source>
        <dbReference type="SAM" id="Phobius"/>
    </source>
</evidence>
<gene>
    <name evidence="3" type="ORF">NMOB1V02_LOCUS9031</name>
</gene>